<feature type="region of interest" description="Disordered" evidence="3">
    <location>
        <begin position="313"/>
        <end position="332"/>
    </location>
</feature>
<feature type="compositionally biased region" description="Polar residues" evidence="3">
    <location>
        <begin position="314"/>
        <end position="323"/>
    </location>
</feature>
<dbReference type="Proteomes" id="UP000288983">
    <property type="component" value="Unassembled WGS sequence"/>
</dbReference>
<dbReference type="PANTHER" id="PTHR43103:SF3">
    <property type="entry name" value="ADP-L-GLYCERO-D-MANNO-HEPTOSE-6-EPIMERASE"/>
    <property type="match status" value="1"/>
</dbReference>
<comment type="caution">
    <text evidence="5">The sequence shown here is derived from an EMBL/GenBank/DDBJ whole genome shotgun (WGS) entry which is preliminary data.</text>
</comment>
<dbReference type="Pfam" id="PF01370">
    <property type="entry name" value="Epimerase"/>
    <property type="match status" value="1"/>
</dbReference>
<feature type="domain" description="NAD-dependent epimerase/dehydratase" evidence="4">
    <location>
        <begin position="3"/>
        <end position="209"/>
    </location>
</feature>
<evidence type="ECO:0000256" key="1">
    <source>
        <dbReference type="ARBA" id="ARBA00022857"/>
    </source>
</evidence>
<evidence type="ECO:0000256" key="2">
    <source>
        <dbReference type="ARBA" id="ARBA00023277"/>
    </source>
</evidence>
<dbReference type="InterPro" id="IPR001509">
    <property type="entry name" value="Epimerase_deHydtase"/>
</dbReference>
<proteinExistence type="predicted"/>
<evidence type="ECO:0000256" key="3">
    <source>
        <dbReference type="SAM" id="MobiDB-lite"/>
    </source>
</evidence>
<dbReference type="Gene3D" id="3.40.50.720">
    <property type="entry name" value="NAD(P)-binding Rossmann-like Domain"/>
    <property type="match status" value="1"/>
</dbReference>
<gene>
    <name evidence="5" type="ORF">DM813_27545</name>
</gene>
<evidence type="ECO:0000313" key="6">
    <source>
        <dbReference type="Proteomes" id="UP000288983"/>
    </source>
</evidence>
<dbReference type="RefSeq" id="WP_128326540.1">
    <property type="nucleotide sequence ID" value="NZ_QJRG01000050.1"/>
</dbReference>
<keyword evidence="2" id="KW-0119">Carbohydrate metabolism</keyword>
<accession>A0A443ZEK0</accession>
<dbReference type="OrthoDB" id="9801056at2"/>
<dbReference type="PANTHER" id="PTHR43103">
    <property type="entry name" value="NUCLEOSIDE-DIPHOSPHATE-SUGAR EPIMERASE"/>
    <property type="match status" value="1"/>
</dbReference>
<keyword evidence="1" id="KW-0521">NADP</keyword>
<organism evidence="5 6">
    <name type="scientific">Pseudomonas alkylphenolica</name>
    <dbReference type="NCBI Taxonomy" id="237609"/>
    <lineage>
        <taxon>Bacteria</taxon>
        <taxon>Pseudomonadati</taxon>
        <taxon>Pseudomonadota</taxon>
        <taxon>Gammaproteobacteria</taxon>
        <taxon>Pseudomonadales</taxon>
        <taxon>Pseudomonadaceae</taxon>
        <taxon>Pseudomonas</taxon>
    </lineage>
</organism>
<dbReference type="SUPFAM" id="SSF51735">
    <property type="entry name" value="NAD(P)-binding Rossmann-fold domains"/>
    <property type="match status" value="1"/>
</dbReference>
<protein>
    <submittedName>
        <fullName evidence="5">Epimerase</fullName>
    </submittedName>
</protein>
<reference evidence="5 6" key="1">
    <citation type="submission" date="2018-06" db="EMBL/GenBank/DDBJ databases">
        <title>Bacteria isolated from soil of Wuhan.</title>
        <authorList>
            <person name="Wei X."/>
            <person name="Chunhua H."/>
        </authorList>
    </citation>
    <scope>NUCLEOTIDE SEQUENCE [LARGE SCALE GENOMIC DNA]</scope>
    <source>
        <strain evidence="6">xwS2</strain>
    </source>
</reference>
<dbReference type="AlphaFoldDB" id="A0A443ZEK0"/>
<dbReference type="InterPro" id="IPR036291">
    <property type="entry name" value="NAD(P)-bd_dom_sf"/>
</dbReference>
<evidence type="ECO:0000259" key="4">
    <source>
        <dbReference type="Pfam" id="PF01370"/>
    </source>
</evidence>
<dbReference type="Gene3D" id="3.90.25.10">
    <property type="entry name" value="UDP-galactose 4-epimerase, domain 1"/>
    <property type="match status" value="1"/>
</dbReference>
<dbReference type="EMBL" id="QJRG01000050">
    <property type="protein sequence ID" value="RWU17120.1"/>
    <property type="molecule type" value="Genomic_DNA"/>
</dbReference>
<sequence>MRVMVSGANGFVGRELVARLLEQGELRGQKIDALLLLDQTLEGFPEDRRLRRHSGSITDPALLRRVLADGIDVVFHLVSVPGGAAEAHYELGYQVNLQASLELLHQLRNHHRPPVLVYASSVAVYGGDLPARMDESQVSQPQLSYAAHKRMIEIAIEDLARRGEVDGRVLRLPGIVARPRESNELKSAFMSDLLHAFAAGDAYDCPVSPQATAWWMSARCCVDNLLHAAQLNNLAHERLWQLPVLQLSIAQVLDALGARFGQNNGAHIRFKPDPQLERLFGRLPPLRAPRARAIGFRHDGSAAALLRNALNLKPRSTPSTTPNAGVAVHEPE</sequence>
<name>A0A443ZEK0_9PSED</name>
<evidence type="ECO:0000313" key="5">
    <source>
        <dbReference type="EMBL" id="RWU17120.1"/>
    </source>
</evidence>